<dbReference type="PANTHER" id="PTHR33459:SF7">
    <property type="entry name" value="DD-GDCA PROTEIN"/>
    <property type="match status" value="1"/>
</dbReference>
<dbReference type="Proteomes" id="UP000001396">
    <property type="component" value="Unassembled WGS sequence"/>
</dbReference>
<dbReference type="InParanoid" id="D3B0I6"/>
<organism evidence="1 2">
    <name type="scientific">Heterostelium pallidum (strain ATCC 26659 / Pp 5 / PN500)</name>
    <name type="common">Cellular slime mold</name>
    <name type="synonym">Polysphondylium pallidum</name>
    <dbReference type="NCBI Taxonomy" id="670386"/>
    <lineage>
        <taxon>Eukaryota</taxon>
        <taxon>Amoebozoa</taxon>
        <taxon>Evosea</taxon>
        <taxon>Eumycetozoa</taxon>
        <taxon>Dictyostelia</taxon>
        <taxon>Acytosteliales</taxon>
        <taxon>Acytosteliaceae</taxon>
        <taxon>Heterostelium</taxon>
    </lineage>
</organism>
<dbReference type="PANTHER" id="PTHR33459">
    <property type="entry name" value="DD-GDCA PROTEIN"/>
    <property type="match status" value="1"/>
</dbReference>
<dbReference type="AlphaFoldDB" id="D3B0I6"/>
<gene>
    <name evidence="1" type="ORF">PPL_01803</name>
</gene>
<reference evidence="1 2" key="1">
    <citation type="journal article" date="2011" name="Genome Res.">
        <title>Phylogeny-wide analysis of social amoeba genomes highlights ancient origins for complex intercellular communication.</title>
        <authorList>
            <person name="Heidel A.J."/>
            <person name="Lawal H.M."/>
            <person name="Felder M."/>
            <person name="Schilde C."/>
            <person name="Helps N.R."/>
            <person name="Tunggal B."/>
            <person name="Rivero F."/>
            <person name="John U."/>
            <person name="Schleicher M."/>
            <person name="Eichinger L."/>
            <person name="Platzer M."/>
            <person name="Noegel A.A."/>
            <person name="Schaap P."/>
            <person name="Gloeckner G."/>
        </authorList>
    </citation>
    <scope>NUCLEOTIDE SEQUENCE [LARGE SCALE GENOMIC DNA]</scope>
    <source>
        <strain evidence="2">ATCC 26659 / Pp 5 / PN500</strain>
    </source>
</reference>
<evidence type="ECO:0000313" key="1">
    <source>
        <dbReference type="EMBL" id="EFA84810.1"/>
    </source>
</evidence>
<keyword evidence="2" id="KW-1185">Reference proteome</keyword>
<dbReference type="OMA" id="ECIDSIC"/>
<protein>
    <submittedName>
        <fullName evidence="1">Uncharacterized protein</fullName>
    </submittedName>
</protein>
<sequence>MTSNDISECIIFIIITNYYYVESQCINCLQLGEPCSPVVASSFGSVSSICPPNAFCPIDQLHPVCTIANKRNESCTPTSCTTGLECIDSICTPVHHRGFDEPCSKILDCDPELACTDGKCINPFHPGCVTTSGCKIGEVCDAYICKEPIPDHGPCDRSSQCNTLSFCTVKSHNSSKPSICLPYFSLKMFDSCDITQMSSCDYSRRLVCLNSQCIVEPPTDDIDCNDIKKMSNSCFFFAAFCVCDKSKQLHKGSTLQVPGKCFDMVDREFKRKFNDFRTCFMNSKCPLLSAQTEYGCTAYKCGNILRLFGNIDNPCPPQTVFATNVTTLPPIVLVNTSTINSSTTISTNSNSSYSYNHIINSNLIISSLLLLLLYFIS</sequence>
<name>D3B0I6_HETP5</name>
<dbReference type="RefSeq" id="XP_020436921.1">
    <property type="nucleotide sequence ID" value="XM_020572804.1"/>
</dbReference>
<evidence type="ECO:0000313" key="2">
    <source>
        <dbReference type="Proteomes" id="UP000001396"/>
    </source>
</evidence>
<dbReference type="GeneID" id="31357330"/>
<comment type="caution">
    <text evidence="1">The sequence shown here is derived from an EMBL/GenBank/DDBJ whole genome shotgun (WGS) entry which is preliminary data.</text>
</comment>
<dbReference type="EMBL" id="ADBJ01000008">
    <property type="protein sequence ID" value="EFA84810.1"/>
    <property type="molecule type" value="Genomic_DNA"/>
</dbReference>
<proteinExistence type="predicted"/>
<accession>D3B0I6</accession>
<dbReference type="InterPro" id="IPR052326">
    <property type="entry name" value="Diff-Dev_Assoc_Protein"/>
</dbReference>